<evidence type="ECO:0000313" key="2">
    <source>
        <dbReference type="EMBL" id="KAK7070079.1"/>
    </source>
</evidence>
<accession>A0AAN8WZG4</accession>
<protein>
    <submittedName>
        <fullName evidence="2">Uncharacterized protein</fullName>
    </submittedName>
</protein>
<keyword evidence="3" id="KW-1185">Reference proteome</keyword>
<name>A0AAN8WZG4_HALRR</name>
<gene>
    <name evidence="2" type="ORF">SK128_023224</name>
</gene>
<reference evidence="2 3" key="1">
    <citation type="submission" date="2023-11" db="EMBL/GenBank/DDBJ databases">
        <title>Halocaridina rubra genome assembly.</title>
        <authorList>
            <person name="Smith C."/>
        </authorList>
    </citation>
    <scope>NUCLEOTIDE SEQUENCE [LARGE SCALE GENOMIC DNA]</scope>
    <source>
        <strain evidence="2">EP-1</strain>
        <tissue evidence="2">Whole</tissue>
    </source>
</reference>
<evidence type="ECO:0000256" key="1">
    <source>
        <dbReference type="SAM" id="MobiDB-lite"/>
    </source>
</evidence>
<proteinExistence type="predicted"/>
<dbReference type="AlphaFoldDB" id="A0AAN8WZG4"/>
<dbReference type="EMBL" id="JAXCGZ010015567">
    <property type="protein sequence ID" value="KAK7070079.1"/>
    <property type="molecule type" value="Genomic_DNA"/>
</dbReference>
<organism evidence="2 3">
    <name type="scientific">Halocaridina rubra</name>
    <name type="common">Hawaiian red shrimp</name>
    <dbReference type="NCBI Taxonomy" id="373956"/>
    <lineage>
        <taxon>Eukaryota</taxon>
        <taxon>Metazoa</taxon>
        <taxon>Ecdysozoa</taxon>
        <taxon>Arthropoda</taxon>
        <taxon>Crustacea</taxon>
        <taxon>Multicrustacea</taxon>
        <taxon>Malacostraca</taxon>
        <taxon>Eumalacostraca</taxon>
        <taxon>Eucarida</taxon>
        <taxon>Decapoda</taxon>
        <taxon>Pleocyemata</taxon>
        <taxon>Caridea</taxon>
        <taxon>Atyoidea</taxon>
        <taxon>Atyidae</taxon>
        <taxon>Halocaridina</taxon>
    </lineage>
</organism>
<evidence type="ECO:0000313" key="3">
    <source>
        <dbReference type="Proteomes" id="UP001381693"/>
    </source>
</evidence>
<feature type="region of interest" description="Disordered" evidence="1">
    <location>
        <begin position="75"/>
        <end position="144"/>
    </location>
</feature>
<comment type="caution">
    <text evidence="2">The sequence shown here is derived from an EMBL/GenBank/DDBJ whole genome shotgun (WGS) entry which is preliminary data.</text>
</comment>
<feature type="compositionally biased region" description="Gly residues" evidence="1">
    <location>
        <begin position="104"/>
        <end position="142"/>
    </location>
</feature>
<dbReference type="Proteomes" id="UP001381693">
    <property type="component" value="Unassembled WGS sequence"/>
</dbReference>
<sequence length="234" mass="24336">MAAAAAPDNSNFAQSPAFADAVQRARQAAWRTESEESLDIFSSSTTAFPAYAGSLFLESYFQRFPFSTSSTIAAKIQPTGQKRPLEETEGGMERPQGPDAKRPPGGGDGGGGGGGGSGGGVFMGGPLMGGPGAGAPGGGPHRGLGSVESEEIQVPDKMVGLTTFSGVTPTGRELVKTGQRVALRGKWLRKSICLYACHLTISSVSFLKVNIAKDTLNSFFILKISYALVCILER</sequence>